<feature type="domain" description="C2H2-type" evidence="12">
    <location>
        <begin position="476"/>
        <end position="503"/>
    </location>
</feature>
<feature type="domain" description="C2H2-type" evidence="12">
    <location>
        <begin position="593"/>
        <end position="621"/>
    </location>
</feature>
<organism evidence="13 14">
    <name type="scientific">Orchesella dallaii</name>
    <dbReference type="NCBI Taxonomy" id="48710"/>
    <lineage>
        <taxon>Eukaryota</taxon>
        <taxon>Metazoa</taxon>
        <taxon>Ecdysozoa</taxon>
        <taxon>Arthropoda</taxon>
        <taxon>Hexapoda</taxon>
        <taxon>Collembola</taxon>
        <taxon>Entomobryomorpha</taxon>
        <taxon>Entomobryoidea</taxon>
        <taxon>Orchesellidae</taxon>
        <taxon>Orchesellinae</taxon>
        <taxon>Orchesella</taxon>
    </lineage>
</organism>
<gene>
    <name evidence="13" type="ORF">ODALV1_LOCUS25022</name>
</gene>
<dbReference type="InterPro" id="IPR013087">
    <property type="entry name" value="Znf_C2H2_type"/>
</dbReference>
<reference evidence="13 14" key="1">
    <citation type="submission" date="2024-08" db="EMBL/GenBank/DDBJ databases">
        <authorList>
            <person name="Cucini C."/>
            <person name="Frati F."/>
        </authorList>
    </citation>
    <scope>NUCLEOTIDE SEQUENCE [LARGE SCALE GENOMIC DNA]</scope>
</reference>
<keyword evidence="2" id="KW-0479">Metal-binding</keyword>
<keyword evidence="4 10" id="KW-0863">Zinc-finger</keyword>
<evidence type="ECO:0000259" key="12">
    <source>
        <dbReference type="PROSITE" id="PS50157"/>
    </source>
</evidence>
<name>A0ABP1RQS0_9HEXA</name>
<feature type="region of interest" description="Disordered" evidence="11">
    <location>
        <begin position="531"/>
        <end position="550"/>
    </location>
</feature>
<dbReference type="EMBL" id="CAXLJM020000099">
    <property type="protein sequence ID" value="CAL8133337.1"/>
    <property type="molecule type" value="Genomic_DNA"/>
</dbReference>
<evidence type="ECO:0000256" key="8">
    <source>
        <dbReference type="ARBA" id="ARBA00023163"/>
    </source>
</evidence>
<keyword evidence="9" id="KW-0539">Nucleus</keyword>
<dbReference type="PROSITE" id="PS50157">
    <property type="entry name" value="ZINC_FINGER_C2H2_2"/>
    <property type="match status" value="9"/>
</dbReference>
<dbReference type="InterPro" id="IPR050752">
    <property type="entry name" value="C2H2-ZF_domain"/>
</dbReference>
<feature type="region of interest" description="Disordered" evidence="11">
    <location>
        <begin position="174"/>
        <end position="199"/>
    </location>
</feature>
<evidence type="ECO:0000256" key="9">
    <source>
        <dbReference type="ARBA" id="ARBA00023242"/>
    </source>
</evidence>
<evidence type="ECO:0000256" key="6">
    <source>
        <dbReference type="ARBA" id="ARBA00023015"/>
    </source>
</evidence>
<dbReference type="PANTHER" id="PTHR24384:SF189">
    <property type="entry name" value="C2H2-TYPE DOMAIN-CONTAINING PROTEIN-RELATED"/>
    <property type="match status" value="1"/>
</dbReference>
<evidence type="ECO:0000256" key="3">
    <source>
        <dbReference type="ARBA" id="ARBA00022737"/>
    </source>
</evidence>
<feature type="compositionally biased region" description="Polar residues" evidence="11">
    <location>
        <begin position="174"/>
        <end position="186"/>
    </location>
</feature>
<feature type="compositionally biased region" description="Acidic residues" evidence="11">
    <location>
        <begin position="302"/>
        <end position="311"/>
    </location>
</feature>
<dbReference type="InterPro" id="IPR012934">
    <property type="entry name" value="Znf_AD"/>
</dbReference>
<comment type="subcellular location">
    <subcellularLocation>
        <location evidence="1">Nucleus</location>
    </subcellularLocation>
</comment>
<proteinExistence type="predicted"/>
<evidence type="ECO:0000256" key="10">
    <source>
        <dbReference type="PROSITE-ProRule" id="PRU00042"/>
    </source>
</evidence>
<keyword evidence="14" id="KW-1185">Reference proteome</keyword>
<comment type="caution">
    <text evidence="13">The sequence shown here is derived from an EMBL/GenBank/DDBJ whole genome shotgun (WGS) entry which is preliminary data.</text>
</comment>
<feature type="region of interest" description="Disordered" evidence="11">
    <location>
        <begin position="249"/>
        <end position="314"/>
    </location>
</feature>
<evidence type="ECO:0000256" key="1">
    <source>
        <dbReference type="ARBA" id="ARBA00004123"/>
    </source>
</evidence>
<dbReference type="InterPro" id="IPR036236">
    <property type="entry name" value="Znf_C2H2_sf"/>
</dbReference>
<feature type="domain" description="C2H2-type" evidence="12">
    <location>
        <begin position="695"/>
        <end position="723"/>
    </location>
</feature>
<feature type="domain" description="C2H2-type" evidence="12">
    <location>
        <begin position="625"/>
        <end position="653"/>
    </location>
</feature>
<feature type="domain" description="C2H2-type" evidence="12">
    <location>
        <begin position="664"/>
        <end position="691"/>
    </location>
</feature>
<keyword evidence="8" id="KW-0804">Transcription</keyword>
<evidence type="ECO:0000256" key="7">
    <source>
        <dbReference type="ARBA" id="ARBA00023125"/>
    </source>
</evidence>
<dbReference type="SMART" id="SM00355">
    <property type="entry name" value="ZnF_C2H2"/>
    <property type="match status" value="14"/>
</dbReference>
<evidence type="ECO:0000313" key="14">
    <source>
        <dbReference type="Proteomes" id="UP001642540"/>
    </source>
</evidence>
<sequence length="871" mass="98962">MTTVKGVKHVCFICLKQFKFTKETEQLLESRGHTTPPQIYKKFITFATEYLQLAVADTNLSSPVEDGQCKDNSVGGGGDHNQSVKIELVCELCATEVSKVFKIYKELLEAEIRLSAKLEEVGNLIKESSVKSEKVVSSSLTFLLSGDKARIGKVEKLRSEIVLQCFQKRGQTSEFLDTQTQKSHQPTAEGDNNDDDEDIKPDLEILEHEVNLHHLNTENTSELQFEGVNHDANEKDEDGTFNSFLIPDVTLGAENDDDDYDGGEDLGESDADSDPSFEPSPEDGHDDDGSKSSSSSSVENLTSEDEEEFEVELPLKKHRIGVKSSVPKKSQAQQFKKKKIRRPYPCPYCRSSFNIPSERTHHIQSRHKKTSTFYCDNDEDTKNGCTAVFSTQSELNSHLQTHSKPIHSCSYCEAMFLNPDYLKLHEIFHIKWTKGVRPREVRLLCPNPSCNVYKSGHIALQSHYNIKHGRQKVKFFKCLKCKERLLSHYKLKSHMDAHDNPKPVPNTKCPHCDVECLLTRLLNAHIKKCKKNPDVEPEPEPEIVAPPPPRPVGDLSKMCGDFVKGLSLFPPPQPHSSKSRPNPTPTINPRVTYTCKVCGEVVKGQQTFKAHVRNTHPQKKAMEHCMCEVCGDSFDYRSSLATHTYHVHGEGRFISRKRKNPSDFVCSTCGKGYTSRTSLRAHEVVHLGGEKERKFACHLCPVKFIQKNSLRKHLVKVHMKVKGQEFTPGEGLPRKDWKCQYTLCKEEFFEESELKAHVGQTHFGNTSQFVCLICGRLFANQQRLTRHNVVHTKEKPYKCDKCPKAYSLRQTLVEHVREVHSEGGIKKEEEIEWPCTQPGCDSTFRKKDYMQSHLRLIHKLFVSKKVKTEGN</sequence>
<evidence type="ECO:0000256" key="11">
    <source>
        <dbReference type="SAM" id="MobiDB-lite"/>
    </source>
</evidence>
<dbReference type="SMART" id="SM00868">
    <property type="entry name" value="zf-AD"/>
    <property type="match status" value="1"/>
</dbReference>
<protein>
    <recommendedName>
        <fullName evidence="12">C2H2-type domain-containing protein</fullName>
    </recommendedName>
</protein>
<feature type="compositionally biased region" description="Acidic residues" evidence="11">
    <location>
        <begin position="254"/>
        <end position="286"/>
    </location>
</feature>
<feature type="domain" description="C2H2-type" evidence="12">
    <location>
        <begin position="797"/>
        <end position="821"/>
    </location>
</feature>
<accession>A0ABP1RQS0</accession>
<evidence type="ECO:0000256" key="5">
    <source>
        <dbReference type="ARBA" id="ARBA00022833"/>
    </source>
</evidence>
<evidence type="ECO:0000256" key="4">
    <source>
        <dbReference type="ARBA" id="ARBA00022771"/>
    </source>
</evidence>
<feature type="domain" description="C2H2-type" evidence="12">
    <location>
        <begin position="769"/>
        <end position="796"/>
    </location>
</feature>
<dbReference type="SUPFAM" id="SSF57667">
    <property type="entry name" value="beta-beta-alpha zinc fingers"/>
    <property type="match status" value="3"/>
</dbReference>
<keyword evidence="3" id="KW-0677">Repeat</keyword>
<feature type="domain" description="C2H2-type" evidence="12">
    <location>
        <begin position="833"/>
        <end position="858"/>
    </location>
</feature>
<keyword evidence="6" id="KW-0805">Transcription regulation</keyword>
<evidence type="ECO:0000256" key="2">
    <source>
        <dbReference type="ARBA" id="ARBA00022723"/>
    </source>
</evidence>
<dbReference type="PANTHER" id="PTHR24384">
    <property type="entry name" value="FINGER PUTATIVE TRANSCRIPTION FACTOR FAMILY-RELATED"/>
    <property type="match status" value="1"/>
</dbReference>
<dbReference type="Pfam" id="PF00096">
    <property type="entry name" value="zf-C2H2"/>
    <property type="match status" value="2"/>
</dbReference>
<keyword evidence="5" id="KW-0862">Zinc</keyword>
<dbReference type="Proteomes" id="UP001642540">
    <property type="component" value="Unassembled WGS sequence"/>
</dbReference>
<dbReference type="Gene3D" id="3.30.160.60">
    <property type="entry name" value="Classic Zinc Finger"/>
    <property type="match status" value="5"/>
</dbReference>
<keyword evidence="7" id="KW-0238">DNA-binding</keyword>
<evidence type="ECO:0000313" key="13">
    <source>
        <dbReference type="EMBL" id="CAL8133337.1"/>
    </source>
</evidence>
<feature type="domain" description="C2H2-type" evidence="12">
    <location>
        <begin position="737"/>
        <end position="767"/>
    </location>
</feature>
<dbReference type="PROSITE" id="PS00028">
    <property type="entry name" value="ZINC_FINGER_C2H2_1"/>
    <property type="match status" value="11"/>
</dbReference>